<evidence type="ECO:0000313" key="1">
    <source>
        <dbReference type="EMBL" id="EGQ76501.1"/>
    </source>
</evidence>
<dbReference type="Proteomes" id="UP000004982">
    <property type="component" value="Unassembled WGS sequence"/>
</dbReference>
<dbReference type="EMBL" id="AFQE01000090">
    <property type="protein sequence ID" value="EGQ76501.1"/>
    <property type="molecule type" value="Genomic_DNA"/>
</dbReference>
<gene>
    <name evidence="1" type="ORF">HMPREF9418_1859</name>
</gene>
<protein>
    <submittedName>
        <fullName evidence="1">Uncharacterized protein</fullName>
    </submittedName>
</protein>
<sequence>MNKGFSTFQTAIWSANIHPFFENGLKKILGLFAANIAGTDIGNGCAPDTVAYPNGKSPATTQCGTQSAVGNELTKLLKGEL</sequence>
<reference evidence="1 2" key="1">
    <citation type="submission" date="2011-05" db="EMBL/GenBank/DDBJ databases">
        <authorList>
            <person name="Muzny D."/>
            <person name="Qin X."/>
            <person name="Deng J."/>
            <person name="Jiang H."/>
            <person name="Liu Y."/>
            <person name="Qu J."/>
            <person name="Song X.-Z."/>
            <person name="Zhang L."/>
            <person name="Thornton R."/>
            <person name="Coyle M."/>
            <person name="Francisco L."/>
            <person name="Jackson L."/>
            <person name="Javaid M."/>
            <person name="Korchina V."/>
            <person name="Kovar C."/>
            <person name="Mata R."/>
            <person name="Mathew T."/>
            <person name="Ngo R."/>
            <person name="Nguyen L."/>
            <person name="Nguyen N."/>
            <person name="Okwuonu G."/>
            <person name="Ongeri F."/>
            <person name="Pham C."/>
            <person name="Simmons D."/>
            <person name="Wilczek-Boney K."/>
            <person name="Hale W."/>
            <person name="Jakkamsetti A."/>
            <person name="Pham P."/>
            <person name="Ruth R."/>
            <person name="San Lucas F."/>
            <person name="Warren J."/>
            <person name="Zhang J."/>
            <person name="Zhao Z."/>
            <person name="Zhou C."/>
            <person name="Zhu D."/>
            <person name="Lee S."/>
            <person name="Bess C."/>
            <person name="Blankenburg K."/>
            <person name="Forbes L."/>
            <person name="Fu Q."/>
            <person name="Gubbala S."/>
            <person name="Hirani K."/>
            <person name="Jayaseelan J.C."/>
            <person name="Lara F."/>
            <person name="Munidasa M."/>
            <person name="Palculict T."/>
            <person name="Patil S."/>
            <person name="Pu L.-L."/>
            <person name="Saada N."/>
            <person name="Tang L."/>
            <person name="Weissenberger G."/>
            <person name="Zhu Y."/>
            <person name="Hemphill L."/>
            <person name="Shang Y."/>
            <person name="Youmans B."/>
            <person name="Ayvaz T."/>
            <person name="Ross M."/>
            <person name="Santibanez J."/>
            <person name="Aqrawi P."/>
            <person name="Gross S."/>
            <person name="Joshi V."/>
            <person name="Fowler G."/>
            <person name="Nazareth L."/>
            <person name="Reid J."/>
            <person name="Worley K."/>
            <person name="Petrosino J."/>
            <person name="Highlander S."/>
            <person name="Gibbs R."/>
        </authorList>
    </citation>
    <scope>NUCLEOTIDE SEQUENCE [LARGE SCALE GENOMIC DNA]</scope>
    <source>
        <strain evidence="1 2">ATCC 33926</strain>
    </source>
</reference>
<accession>A0AA36UIC1</accession>
<proteinExistence type="predicted"/>
<comment type="caution">
    <text evidence="1">The sequence shown here is derived from an EMBL/GenBank/DDBJ whole genome shotgun (WGS) entry which is preliminary data.</text>
</comment>
<organism evidence="1 2">
    <name type="scientific">Neisseria macacae ATCC 33926</name>
    <dbReference type="NCBI Taxonomy" id="997348"/>
    <lineage>
        <taxon>Bacteria</taxon>
        <taxon>Pseudomonadati</taxon>
        <taxon>Pseudomonadota</taxon>
        <taxon>Betaproteobacteria</taxon>
        <taxon>Neisseriales</taxon>
        <taxon>Neisseriaceae</taxon>
        <taxon>Neisseria</taxon>
    </lineage>
</organism>
<dbReference type="AlphaFoldDB" id="A0AA36UIC1"/>
<evidence type="ECO:0000313" key="2">
    <source>
        <dbReference type="Proteomes" id="UP000004982"/>
    </source>
</evidence>
<name>A0AA36UIC1_9NEIS</name>